<evidence type="ECO:0000259" key="10">
    <source>
        <dbReference type="Pfam" id="PF02875"/>
    </source>
</evidence>
<dbReference type="AlphaFoldDB" id="A0A3A8P081"/>
<dbReference type="GO" id="GO:0016881">
    <property type="term" value="F:acid-amino acid ligase activity"/>
    <property type="evidence" value="ECO:0007669"/>
    <property type="project" value="InterPro"/>
</dbReference>
<organism evidence="12 13">
    <name type="scientific">Corallococcus sicarius</name>
    <dbReference type="NCBI Taxonomy" id="2316726"/>
    <lineage>
        <taxon>Bacteria</taxon>
        <taxon>Pseudomonadati</taxon>
        <taxon>Myxococcota</taxon>
        <taxon>Myxococcia</taxon>
        <taxon>Myxococcales</taxon>
        <taxon>Cystobacterineae</taxon>
        <taxon>Myxococcaceae</taxon>
        <taxon>Corallococcus</taxon>
    </lineage>
</organism>
<dbReference type="InterPro" id="IPR050061">
    <property type="entry name" value="MurCDEF_pg_biosynth"/>
</dbReference>
<evidence type="ECO:0000256" key="5">
    <source>
        <dbReference type="ARBA" id="ARBA00022960"/>
    </source>
</evidence>
<dbReference type="Gene3D" id="3.90.190.20">
    <property type="entry name" value="Mur ligase, C-terminal domain"/>
    <property type="match status" value="1"/>
</dbReference>
<feature type="domain" description="Mur ligase C-terminal" evidence="10">
    <location>
        <begin position="337"/>
        <end position="469"/>
    </location>
</feature>
<evidence type="ECO:0000256" key="6">
    <source>
        <dbReference type="ARBA" id="ARBA00022984"/>
    </source>
</evidence>
<keyword evidence="5" id="KW-0133">Cell shape</keyword>
<proteinExistence type="predicted"/>
<keyword evidence="4" id="KW-0067">ATP-binding</keyword>
<dbReference type="PANTHER" id="PTHR43445:SF5">
    <property type="entry name" value="UDP-N-ACETYLMURAMATE--L-ALANYL-GAMMA-D-GLUTAMYL-MESO-2,6-DIAMINOHEPTANDIOATE LIGASE"/>
    <property type="match status" value="1"/>
</dbReference>
<name>A0A3A8P081_9BACT</name>
<dbReference type="SUPFAM" id="SSF51984">
    <property type="entry name" value="MurCD N-terminal domain"/>
    <property type="match status" value="1"/>
</dbReference>
<dbReference type="InterPro" id="IPR036565">
    <property type="entry name" value="Mur-like_cat_sf"/>
</dbReference>
<keyword evidence="13" id="KW-1185">Reference proteome</keyword>
<keyword evidence="6" id="KW-0573">Peptidoglycan synthesis</keyword>
<dbReference type="InterPro" id="IPR013221">
    <property type="entry name" value="Mur_ligase_cen"/>
</dbReference>
<dbReference type="Pfam" id="PF02875">
    <property type="entry name" value="Mur_ligase_C"/>
    <property type="match status" value="1"/>
</dbReference>
<keyword evidence="2" id="KW-0132">Cell division</keyword>
<evidence type="ECO:0000256" key="1">
    <source>
        <dbReference type="ARBA" id="ARBA00022598"/>
    </source>
</evidence>
<dbReference type="GO" id="GO:0071555">
    <property type="term" value="P:cell wall organization"/>
    <property type="evidence" value="ECO:0007669"/>
    <property type="project" value="UniProtKB-KW"/>
</dbReference>
<evidence type="ECO:0000256" key="3">
    <source>
        <dbReference type="ARBA" id="ARBA00022741"/>
    </source>
</evidence>
<evidence type="ECO:0000256" key="2">
    <source>
        <dbReference type="ARBA" id="ARBA00022618"/>
    </source>
</evidence>
<dbReference type="OrthoDB" id="9804126at2"/>
<reference evidence="13" key="1">
    <citation type="submission" date="2018-09" db="EMBL/GenBank/DDBJ databases">
        <authorList>
            <person name="Livingstone P.G."/>
            <person name="Whitworth D.E."/>
        </authorList>
    </citation>
    <scope>NUCLEOTIDE SEQUENCE [LARGE SCALE GENOMIC DNA]</scope>
    <source>
        <strain evidence="13">CA040B</strain>
    </source>
</reference>
<keyword evidence="3" id="KW-0547">Nucleotide-binding</keyword>
<dbReference type="SUPFAM" id="SSF53244">
    <property type="entry name" value="MurD-like peptide ligases, peptide-binding domain"/>
    <property type="match status" value="1"/>
</dbReference>
<accession>A0A3A8P081</accession>
<dbReference type="RefSeq" id="WP_120623507.1">
    <property type="nucleotide sequence ID" value="NZ_RAWG01000005.1"/>
</dbReference>
<gene>
    <name evidence="12" type="primary">mpl</name>
    <name evidence="12" type="ORF">D7X12_01665</name>
</gene>
<dbReference type="InterPro" id="IPR000713">
    <property type="entry name" value="Mur_ligase_N"/>
</dbReference>
<keyword evidence="8" id="KW-0961">Cell wall biogenesis/degradation</keyword>
<keyword evidence="7" id="KW-0131">Cell cycle</keyword>
<dbReference type="Pfam" id="PF01225">
    <property type="entry name" value="Mur_ligase"/>
    <property type="match status" value="1"/>
</dbReference>
<dbReference type="EMBL" id="RAWG01000005">
    <property type="protein sequence ID" value="RKH47931.1"/>
    <property type="molecule type" value="Genomic_DNA"/>
</dbReference>
<dbReference type="GO" id="GO:0005524">
    <property type="term" value="F:ATP binding"/>
    <property type="evidence" value="ECO:0007669"/>
    <property type="project" value="UniProtKB-KW"/>
</dbReference>
<dbReference type="Proteomes" id="UP000273405">
    <property type="component" value="Unassembled WGS sequence"/>
</dbReference>
<dbReference type="Pfam" id="PF08245">
    <property type="entry name" value="Mur_ligase_M"/>
    <property type="match status" value="1"/>
</dbReference>
<dbReference type="NCBIfam" id="TIGR01081">
    <property type="entry name" value="mpl"/>
    <property type="match status" value="1"/>
</dbReference>
<evidence type="ECO:0000259" key="9">
    <source>
        <dbReference type="Pfam" id="PF01225"/>
    </source>
</evidence>
<feature type="domain" description="Mur ligase N-terminal catalytic" evidence="9">
    <location>
        <begin position="19"/>
        <end position="117"/>
    </location>
</feature>
<evidence type="ECO:0000256" key="7">
    <source>
        <dbReference type="ARBA" id="ARBA00023306"/>
    </source>
</evidence>
<evidence type="ECO:0000256" key="8">
    <source>
        <dbReference type="ARBA" id="ARBA00023316"/>
    </source>
</evidence>
<evidence type="ECO:0000313" key="13">
    <source>
        <dbReference type="Proteomes" id="UP000273405"/>
    </source>
</evidence>
<protein>
    <submittedName>
        <fullName evidence="12">UDP-N-acetylmuramate:L-alanyl-gamma-D-glutamyl-meso-diaminopimelate ligase</fullName>
    </submittedName>
</protein>
<dbReference type="PANTHER" id="PTHR43445">
    <property type="entry name" value="UDP-N-ACETYLMURAMATE--L-ALANINE LIGASE-RELATED"/>
    <property type="match status" value="1"/>
</dbReference>
<dbReference type="Gene3D" id="3.40.50.720">
    <property type="entry name" value="NAD(P)-binding Rossmann-like Domain"/>
    <property type="match status" value="1"/>
</dbReference>
<evidence type="ECO:0000259" key="11">
    <source>
        <dbReference type="Pfam" id="PF08245"/>
    </source>
</evidence>
<dbReference type="Gene3D" id="3.40.1190.10">
    <property type="entry name" value="Mur-like, catalytic domain"/>
    <property type="match status" value="1"/>
</dbReference>
<dbReference type="SUPFAM" id="SSF53623">
    <property type="entry name" value="MurD-like peptide ligases, catalytic domain"/>
    <property type="match status" value="1"/>
</dbReference>
<dbReference type="GO" id="GO:0008360">
    <property type="term" value="P:regulation of cell shape"/>
    <property type="evidence" value="ECO:0007669"/>
    <property type="project" value="UniProtKB-KW"/>
</dbReference>
<dbReference type="InterPro" id="IPR005757">
    <property type="entry name" value="Mpl"/>
</dbReference>
<evidence type="ECO:0000313" key="12">
    <source>
        <dbReference type="EMBL" id="RKH47931.1"/>
    </source>
</evidence>
<dbReference type="GO" id="GO:0009252">
    <property type="term" value="P:peptidoglycan biosynthetic process"/>
    <property type="evidence" value="ECO:0007669"/>
    <property type="project" value="UniProtKB-KW"/>
</dbReference>
<evidence type="ECO:0000256" key="4">
    <source>
        <dbReference type="ARBA" id="ARBA00022840"/>
    </source>
</evidence>
<comment type="caution">
    <text evidence="12">The sequence shown here is derived from an EMBL/GenBank/DDBJ whole genome shotgun (WGS) entry which is preliminary data.</text>
</comment>
<dbReference type="InterPro" id="IPR036615">
    <property type="entry name" value="Mur_ligase_C_dom_sf"/>
</dbReference>
<keyword evidence="1 12" id="KW-0436">Ligase</keyword>
<sequence length="490" mass="52751">MADDNGNVLDTLDPKSVRRIHLVGVAGTGMGSFAGMLKAAGYDVTGSDENVYPPMSDMLKAWDIPVRTPYAPANLDAANPDLVIIGNVIRRVNPEATAVRERGLKQMSFPAALGTLFLDHAHSVVVAGTHGKTTTSSLMAHVLVSAGKDPSFLVGGVTQNYAGNYRVGKGPHFVVEGDEYDTAYWDKGSKFLHYRPRTAIITSVEFDHADIFRDLPHYEATFEKFVRLVPKDGQLVVCAAYPNAVRIARDGGTAPVITYVAKEGADADYTPKGISFGPDGARFDVVERGQSLGTITLPMSGAHNVENALAVIAAARGLGLSFAEIQQGLSTFQGVKRRQEVRAEVDGVLVVDDFAHHPTAVRETIAAIHHRYPDRRLWAIFEPRSNTSRRNIHQEDYAHAFPGATRASLKVPERHDKVPEGEELNVPKLIDALKAQGIAADGATDVQTLVDRVSSEAKPGDVLLVMSNGAFGGFIEKLLTALKARAGKGT</sequence>
<dbReference type="GO" id="GO:0051301">
    <property type="term" value="P:cell division"/>
    <property type="evidence" value="ECO:0007669"/>
    <property type="project" value="UniProtKB-KW"/>
</dbReference>
<feature type="domain" description="Mur ligase central" evidence="11">
    <location>
        <begin position="126"/>
        <end position="315"/>
    </location>
</feature>
<dbReference type="InterPro" id="IPR004101">
    <property type="entry name" value="Mur_ligase_C"/>
</dbReference>